<dbReference type="Gene3D" id="3.20.20.150">
    <property type="entry name" value="Divalent-metal-dependent TIM barrel enzymes"/>
    <property type="match status" value="1"/>
</dbReference>
<keyword evidence="3" id="KW-0413">Isomerase</keyword>
<comment type="caution">
    <text evidence="3">The sequence shown here is derived from an EMBL/GenBank/DDBJ whole genome shotgun (WGS) entry which is preliminary data.</text>
</comment>
<organism evidence="3 4">
    <name type="scientific">Motilibacter rhizosphaerae</name>
    <dbReference type="NCBI Taxonomy" id="598652"/>
    <lineage>
        <taxon>Bacteria</taxon>
        <taxon>Bacillati</taxon>
        <taxon>Actinomycetota</taxon>
        <taxon>Actinomycetes</taxon>
        <taxon>Motilibacterales</taxon>
        <taxon>Motilibacteraceae</taxon>
        <taxon>Motilibacter</taxon>
    </lineage>
</organism>
<evidence type="ECO:0000313" key="3">
    <source>
        <dbReference type="EMBL" id="RZS79049.1"/>
    </source>
</evidence>
<dbReference type="Proteomes" id="UP000293638">
    <property type="component" value="Unassembled WGS sequence"/>
</dbReference>
<accession>A0A4Q7NAD4</accession>
<reference evidence="3 4" key="1">
    <citation type="submission" date="2019-02" db="EMBL/GenBank/DDBJ databases">
        <title>Genomic Encyclopedia of Type Strains, Phase IV (KMG-IV): sequencing the most valuable type-strain genomes for metagenomic binning, comparative biology and taxonomic classification.</title>
        <authorList>
            <person name="Goeker M."/>
        </authorList>
    </citation>
    <scope>NUCLEOTIDE SEQUENCE [LARGE SCALE GENOMIC DNA]</scope>
    <source>
        <strain evidence="3 4">DSM 45622</strain>
    </source>
</reference>
<feature type="domain" description="Xylose isomerase-like TIM barrel" evidence="2">
    <location>
        <begin position="55"/>
        <end position="250"/>
    </location>
</feature>
<feature type="region of interest" description="Disordered" evidence="1">
    <location>
        <begin position="1"/>
        <end position="28"/>
    </location>
</feature>
<protein>
    <submittedName>
        <fullName evidence="3">Sugar phosphate isomerase/epimerase</fullName>
    </submittedName>
</protein>
<dbReference type="AlphaFoldDB" id="A0A4Q7NAD4"/>
<sequence>MCYGFGEPTQAAPAAPQAAPAPRSGERQVPLDDVSIQLYTLRTVLEDDHDAVMTALAGIGYRKVEAAGTWGRTAQELRGFLDGLGVRATSAHLPLAEDAAGLERKLADAVALGHAYVNVPFLRSESSEDWKRWADEINAEAQAFAEQGIRFGYHNHAHEYTVQLDDGTTPWDVLTSRCDPALVHLELDLHWVVTAGVQLGESDPVGYTLDVISAAPQRVRQYHVKDRHADTGDTGDLGSGMVDFARIFAAHQVEEWIVENDRPDVTPLRTAEVGWAYLSDIRF</sequence>
<keyword evidence="4" id="KW-1185">Reference proteome</keyword>
<feature type="compositionally biased region" description="Low complexity" evidence="1">
    <location>
        <begin position="10"/>
        <end position="22"/>
    </location>
</feature>
<dbReference type="PANTHER" id="PTHR12110:SF41">
    <property type="entry name" value="INOSOSE DEHYDRATASE"/>
    <property type="match status" value="1"/>
</dbReference>
<evidence type="ECO:0000256" key="1">
    <source>
        <dbReference type="SAM" id="MobiDB-lite"/>
    </source>
</evidence>
<dbReference type="PANTHER" id="PTHR12110">
    <property type="entry name" value="HYDROXYPYRUVATE ISOMERASE"/>
    <property type="match status" value="1"/>
</dbReference>
<dbReference type="Pfam" id="PF01261">
    <property type="entry name" value="AP_endonuc_2"/>
    <property type="match status" value="1"/>
</dbReference>
<name>A0A4Q7NAD4_9ACTN</name>
<proteinExistence type="predicted"/>
<evidence type="ECO:0000313" key="4">
    <source>
        <dbReference type="Proteomes" id="UP000293638"/>
    </source>
</evidence>
<evidence type="ECO:0000259" key="2">
    <source>
        <dbReference type="Pfam" id="PF01261"/>
    </source>
</evidence>
<gene>
    <name evidence="3" type="ORF">EV189_3919</name>
</gene>
<dbReference type="InterPro" id="IPR050312">
    <property type="entry name" value="IolE/XylAMocC-like"/>
</dbReference>
<dbReference type="InterPro" id="IPR036237">
    <property type="entry name" value="Xyl_isomerase-like_sf"/>
</dbReference>
<dbReference type="GO" id="GO:0016853">
    <property type="term" value="F:isomerase activity"/>
    <property type="evidence" value="ECO:0007669"/>
    <property type="project" value="UniProtKB-KW"/>
</dbReference>
<dbReference type="EMBL" id="SGXD01000007">
    <property type="protein sequence ID" value="RZS79049.1"/>
    <property type="molecule type" value="Genomic_DNA"/>
</dbReference>
<dbReference type="SUPFAM" id="SSF51658">
    <property type="entry name" value="Xylose isomerase-like"/>
    <property type="match status" value="1"/>
</dbReference>
<dbReference type="InterPro" id="IPR013022">
    <property type="entry name" value="Xyl_isomerase-like_TIM-brl"/>
</dbReference>
<dbReference type="RefSeq" id="WP_165400397.1">
    <property type="nucleotide sequence ID" value="NZ_SGXD01000007.1"/>
</dbReference>